<dbReference type="InterPro" id="IPR011701">
    <property type="entry name" value="MFS"/>
</dbReference>
<evidence type="ECO:0000313" key="8">
    <source>
        <dbReference type="EMBL" id="TPX15378.1"/>
    </source>
</evidence>
<dbReference type="GO" id="GO:0016020">
    <property type="term" value="C:membrane"/>
    <property type="evidence" value="ECO:0007669"/>
    <property type="project" value="UniProtKB-SubCell"/>
</dbReference>
<keyword evidence="3 6" id="KW-0812">Transmembrane</keyword>
<evidence type="ECO:0000256" key="4">
    <source>
        <dbReference type="ARBA" id="ARBA00022989"/>
    </source>
</evidence>
<feature type="transmembrane region" description="Helical" evidence="6">
    <location>
        <begin position="172"/>
        <end position="191"/>
    </location>
</feature>
<dbReference type="PANTHER" id="PTHR43791">
    <property type="entry name" value="PERMEASE-RELATED"/>
    <property type="match status" value="1"/>
</dbReference>
<sequence length="490" mass="53806">MNSKMKTPAEVDQSRAPGSLDMEHTETYIDPVIQKRTLLKLDTAVLGCFGIMYLLANLDRNNLGATNIMGLPEDLNLKGNQFGNAVTVFYATYVAFETPLTVLMKVMGAKNLLSMCMFGWGVVCLGTGFVQNAQQLYACRILLGMFEAGLIPCINAYIGMVYLRSEMSMRSAVYYSFSAIAGAFGGLLASAVSNVHHAGLASWSWLFIIEGIITVSLVPVIFFIFPKDPRTAWFLNEEERNVMRLRHELNPHLAVEEEFSWSKVLSAFKDPKLYTYAVTEFAVDLSLFSLSTFMPTIIKGMGYTSVHAQLLTVPVYAGTTISFYLIAFFSDRAGMRSPFLLLACLALVIGYAVMLGTANNAARYVALFILGVGLYTTTGMNIVWLNGNFAGHYKRSTAVGFALSVGNTSGVVVGQIFTAKTAPRYLYGIKVVLGFTAVAMILIMAQTACLHWVNKKRKARVAARDPCVLTGADNAKKEVTDFDDDFVYTL</sequence>
<feature type="transmembrane region" description="Helical" evidence="6">
    <location>
        <begin position="397"/>
        <end position="419"/>
    </location>
</feature>
<dbReference type="GO" id="GO:0022857">
    <property type="term" value="F:transmembrane transporter activity"/>
    <property type="evidence" value="ECO:0007669"/>
    <property type="project" value="InterPro"/>
</dbReference>
<feature type="transmembrane region" description="Helical" evidence="6">
    <location>
        <begin position="273"/>
        <end position="294"/>
    </location>
</feature>
<dbReference type="EMBL" id="SKBQ01000022">
    <property type="protein sequence ID" value="TPX15378.1"/>
    <property type="molecule type" value="Genomic_DNA"/>
</dbReference>
<evidence type="ECO:0000256" key="1">
    <source>
        <dbReference type="ARBA" id="ARBA00004141"/>
    </source>
</evidence>
<dbReference type="InterPro" id="IPR036259">
    <property type="entry name" value="MFS_trans_sf"/>
</dbReference>
<feature type="transmembrane region" description="Helical" evidence="6">
    <location>
        <begin position="38"/>
        <end position="56"/>
    </location>
</feature>
<gene>
    <name evidence="8" type="ORF">E0L32_004655</name>
</gene>
<dbReference type="OrthoDB" id="2962993at2759"/>
<feature type="transmembrane region" description="Helical" evidence="6">
    <location>
        <begin position="364"/>
        <end position="385"/>
    </location>
</feature>
<dbReference type="FunFam" id="1.20.1250.20:FF:000013">
    <property type="entry name" value="MFS general substrate transporter"/>
    <property type="match status" value="1"/>
</dbReference>
<keyword evidence="4 6" id="KW-1133">Transmembrane helix</keyword>
<dbReference type="InterPro" id="IPR020846">
    <property type="entry name" value="MFS_dom"/>
</dbReference>
<feature type="transmembrane region" description="Helical" evidence="6">
    <location>
        <begin position="339"/>
        <end position="358"/>
    </location>
</feature>
<dbReference type="Pfam" id="PF07690">
    <property type="entry name" value="MFS_1"/>
    <property type="match status" value="1"/>
</dbReference>
<feature type="transmembrane region" description="Helical" evidence="6">
    <location>
        <begin position="112"/>
        <end position="130"/>
    </location>
</feature>
<dbReference type="RefSeq" id="XP_030997089.1">
    <property type="nucleotide sequence ID" value="XM_031139089.1"/>
</dbReference>
<accession>A0A507BF25</accession>
<feature type="transmembrane region" description="Helical" evidence="6">
    <location>
        <begin position="306"/>
        <end position="327"/>
    </location>
</feature>
<evidence type="ECO:0000256" key="2">
    <source>
        <dbReference type="ARBA" id="ARBA00022448"/>
    </source>
</evidence>
<dbReference type="InParanoid" id="A0A507BF25"/>
<dbReference type="Proteomes" id="UP000319257">
    <property type="component" value="Unassembled WGS sequence"/>
</dbReference>
<evidence type="ECO:0000313" key="9">
    <source>
        <dbReference type="Proteomes" id="UP000319257"/>
    </source>
</evidence>
<feature type="domain" description="Major facilitator superfamily (MFS) profile" evidence="7">
    <location>
        <begin position="45"/>
        <end position="457"/>
    </location>
</feature>
<keyword evidence="5 6" id="KW-0472">Membrane</keyword>
<organism evidence="8 9">
    <name type="scientific">Thyridium curvatum</name>
    <dbReference type="NCBI Taxonomy" id="1093900"/>
    <lineage>
        <taxon>Eukaryota</taxon>
        <taxon>Fungi</taxon>
        <taxon>Dikarya</taxon>
        <taxon>Ascomycota</taxon>
        <taxon>Pezizomycotina</taxon>
        <taxon>Sordariomycetes</taxon>
        <taxon>Sordariomycetidae</taxon>
        <taxon>Thyridiales</taxon>
        <taxon>Thyridiaceae</taxon>
        <taxon>Thyridium</taxon>
    </lineage>
</organism>
<comment type="caution">
    <text evidence="8">The sequence shown here is derived from an EMBL/GenBank/DDBJ whole genome shotgun (WGS) entry which is preliminary data.</text>
</comment>
<feature type="transmembrane region" description="Helical" evidence="6">
    <location>
        <begin position="82"/>
        <end position="100"/>
    </location>
</feature>
<dbReference type="PROSITE" id="PS50850">
    <property type="entry name" value="MFS"/>
    <property type="match status" value="1"/>
</dbReference>
<name>A0A507BF25_9PEZI</name>
<dbReference type="SUPFAM" id="SSF103473">
    <property type="entry name" value="MFS general substrate transporter"/>
    <property type="match status" value="1"/>
</dbReference>
<feature type="transmembrane region" description="Helical" evidence="6">
    <location>
        <begin position="425"/>
        <end position="450"/>
    </location>
</feature>
<evidence type="ECO:0000256" key="5">
    <source>
        <dbReference type="ARBA" id="ARBA00023136"/>
    </source>
</evidence>
<dbReference type="FunFam" id="1.20.1250.20:FF:000018">
    <property type="entry name" value="MFS transporter permease"/>
    <property type="match status" value="1"/>
</dbReference>
<keyword evidence="2" id="KW-0813">Transport</keyword>
<dbReference type="PANTHER" id="PTHR43791:SF101">
    <property type="entry name" value="HIGH-AFFINITY NICOTINIC ACID TRANSPORTER"/>
    <property type="match status" value="1"/>
</dbReference>
<evidence type="ECO:0000259" key="7">
    <source>
        <dbReference type="PROSITE" id="PS50850"/>
    </source>
</evidence>
<feature type="transmembrane region" description="Helical" evidence="6">
    <location>
        <begin position="203"/>
        <end position="225"/>
    </location>
</feature>
<evidence type="ECO:0000256" key="3">
    <source>
        <dbReference type="ARBA" id="ARBA00022692"/>
    </source>
</evidence>
<evidence type="ECO:0000256" key="6">
    <source>
        <dbReference type="SAM" id="Phobius"/>
    </source>
</evidence>
<comment type="subcellular location">
    <subcellularLocation>
        <location evidence="1">Membrane</location>
        <topology evidence="1">Multi-pass membrane protein</topology>
    </subcellularLocation>
</comment>
<dbReference type="GeneID" id="41972102"/>
<reference evidence="8 9" key="1">
    <citation type="submission" date="2019-06" db="EMBL/GenBank/DDBJ databases">
        <title>Draft genome sequence of the filamentous fungus Phialemoniopsis curvata isolated from diesel fuel.</title>
        <authorList>
            <person name="Varaljay V.A."/>
            <person name="Lyon W.J."/>
            <person name="Crouch A.L."/>
            <person name="Drake C.E."/>
            <person name="Hollomon J.M."/>
            <person name="Nadeau L.J."/>
            <person name="Nunn H.S."/>
            <person name="Stevenson B.S."/>
            <person name="Bojanowski C.L."/>
            <person name="Crookes-Goodson W.J."/>
        </authorList>
    </citation>
    <scope>NUCLEOTIDE SEQUENCE [LARGE SCALE GENOMIC DNA]</scope>
    <source>
        <strain evidence="8 9">D216</strain>
    </source>
</reference>
<dbReference type="FunCoup" id="A0A507BF25">
    <property type="interactions" value="140"/>
</dbReference>
<keyword evidence="9" id="KW-1185">Reference proteome</keyword>
<dbReference type="Gene3D" id="1.20.1250.20">
    <property type="entry name" value="MFS general substrate transporter like domains"/>
    <property type="match status" value="2"/>
</dbReference>
<dbReference type="AlphaFoldDB" id="A0A507BF25"/>
<feature type="transmembrane region" description="Helical" evidence="6">
    <location>
        <begin position="142"/>
        <end position="163"/>
    </location>
</feature>
<protein>
    <recommendedName>
        <fullName evidence="7">Major facilitator superfamily (MFS) profile domain-containing protein</fullName>
    </recommendedName>
</protein>
<proteinExistence type="predicted"/>